<evidence type="ECO:0000313" key="1">
    <source>
        <dbReference type="EMBL" id="KAD3640230.1"/>
    </source>
</evidence>
<organism evidence="1 2">
    <name type="scientific">Mikania micrantha</name>
    <name type="common">bitter vine</name>
    <dbReference type="NCBI Taxonomy" id="192012"/>
    <lineage>
        <taxon>Eukaryota</taxon>
        <taxon>Viridiplantae</taxon>
        <taxon>Streptophyta</taxon>
        <taxon>Embryophyta</taxon>
        <taxon>Tracheophyta</taxon>
        <taxon>Spermatophyta</taxon>
        <taxon>Magnoliopsida</taxon>
        <taxon>eudicotyledons</taxon>
        <taxon>Gunneridae</taxon>
        <taxon>Pentapetalae</taxon>
        <taxon>asterids</taxon>
        <taxon>campanulids</taxon>
        <taxon>Asterales</taxon>
        <taxon>Asteraceae</taxon>
        <taxon>Asteroideae</taxon>
        <taxon>Heliantheae alliance</taxon>
        <taxon>Eupatorieae</taxon>
        <taxon>Mikania</taxon>
    </lineage>
</organism>
<accession>A0A5N6MJ33</accession>
<evidence type="ECO:0000313" key="2">
    <source>
        <dbReference type="Proteomes" id="UP000326396"/>
    </source>
</evidence>
<protein>
    <submittedName>
        <fullName evidence="1">Uncharacterized protein</fullName>
    </submittedName>
</protein>
<dbReference type="Proteomes" id="UP000326396">
    <property type="component" value="Linkage Group LG5"/>
</dbReference>
<keyword evidence="2" id="KW-1185">Reference proteome</keyword>
<comment type="caution">
    <text evidence="1">The sequence shown here is derived from an EMBL/GenBank/DDBJ whole genome shotgun (WGS) entry which is preliminary data.</text>
</comment>
<sequence>MRVKESTQRLVRAQYRLIASQYSYIIVDGTEADSLCLPPCPSQDYGKVLVNIALFRPPVGCSGACQAQ</sequence>
<dbReference type="EMBL" id="SZYD01000015">
    <property type="protein sequence ID" value="KAD3640230.1"/>
    <property type="molecule type" value="Genomic_DNA"/>
</dbReference>
<name>A0A5N6MJ33_9ASTR</name>
<dbReference type="AlphaFoldDB" id="A0A5N6MJ33"/>
<proteinExistence type="predicted"/>
<reference evidence="1 2" key="1">
    <citation type="submission" date="2019-05" db="EMBL/GenBank/DDBJ databases">
        <title>Mikania micrantha, genome provides insights into the molecular mechanism of rapid growth.</title>
        <authorList>
            <person name="Liu B."/>
        </authorList>
    </citation>
    <scope>NUCLEOTIDE SEQUENCE [LARGE SCALE GENOMIC DNA]</scope>
    <source>
        <strain evidence="1">NLD-2019</strain>
        <tissue evidence="1">Leaf</tissue>
    </source>
</reference>
<gene>
    <name evidence="1" type="ORF">E3N88_29453</name>
</gene>